<dbReference type="GO" id="GO:0003676">
    <property type="term" value="F:nucleic acid binding"/>
    <property type="evidence" value="ECO:0007669"/>
    <property type="project" value="InterPro"/>
</dbReference>
<dbReference type="Pfam" id="PF13456">
    <property type="entry name" value="RVT_3"/>
    <property type="match status" value="1"/>
</dbReference>
<reference evidence="2 3" key="1">
    <citation type="journal article" date="2019" name="Genome Biol. Evol.">
        <title>Insights into the evolution of the New World diploid cottons (Gossypium, subgenus Houzingenia) based on genome sequencing.</title>
        <authorList>
            <person name="Grover C.E."/>
            <person name="Arick M.A. 2nd"/>
            <person name="Thrash A."/>
            <person name="Conover J.L."/>
            <person name="Sanders W.S."/>
            <person name="Peterson D.G."/>
            <person name="Frelichowski J.E."/>
            <person name="Scheffler J.A."/>
            <person name="Scheffler B.E."/>
            <person name="Wendel J.F."/>
        </authorList>
    </citation>
    <scope>NUCLEOTIDE SEQUENCE [LARGE SCALE GENOMIC DNA]</scope>
    <source>
        <strain evidence="2">1</strain>
        <tissue evidence="2">Leaf</tissue>
    </source>
</reference>
<protein>
    <recommendedName>
        <fullName evidence="1">RNase H type-1 domain-containing protein</fullName>
    </recommendedName>
</protein>
<dbReference type="InterPro" id="IPR044730">
    <property type="entry name" value="RNase_H-like_dom_plant"/>
</dbReference>
<name>A0A7J9KVY9_GOSSC</name>
<evidence type="ECO:0000313" key="3">
    <source>
        <dbReference type="Proteomes" id="UP000593576"/>
    </source>
</evidence>
<gene>
    <name evidence="2" type="ORF">Goshw_002699</name>
</gene>
<dbReference type="GO" id="GO:0004523">
    <property type="term" value="F:RNA-DNA hybrid ribonuclease activity"/>
    <property type="evidence" value="ECO:0007669"/>
    <property type="project" value="InterPro"/>
</dbReference>
<keyword evidence="3" id="KW-1185">Reference proteome</keyword>
<dbReference type="CDD" id="cd06222">
    <property type="entry name" value="RNase_H_like"/>
    <property type="match status" value="1"/>
</dbReference>
<dbReference type="AlphaFoldDB" id="A0A7J9KVY9"/>
<comment type="caution">
    <text evidence="2">The sequence shown here is derived from an EMBL/GenBank/DDBJ whole genome shotgun (WGS) entry which is preliminary data.</text>
</comment>
<dbReference type="EMBL" id="JABFAF010000003">
    <property type="protein sequence ID" value="MBA0850617.1"/>
    <property type="molecule type" value="Genomic_DNA"/>
</dbReference>
<dbReference type="OrthoDB" id="1000834at2759"/>
<accession>A0A7J9KVY9</accession>
<evidence type="ECO:0000313" key="2">
    <source>
        <dbReference type="EMBL" id="MBA0850617.1"/>
    </source>
</evidence>
<feature type="domain" description="RNase H type-1" evidence="1">
    <location>
        <begin position="68"/>
        <end position="149"/>
    </location>
</feature>
<proteinExistence type="predicted"/>
<sequence length="152" mass="17200">MECTLCEMITENKDWNLEFLQLWVSEEVIQQIVGVPPPQPNLEVAGRDMEFEGSNLTTIIKVQGSTKDGLVRAEDAFAATGGILHDHNRRWIIRFTRYLGNCVVLNSELWGIKGGLKLTLDWRFERALIKTNSLKAINIIQDGDRENSNSAL</sequence>
<organism evidence="2 3">
    <name type="scientific">Gossypium schwendimanii</name>
    <name type="common">Cotton</name>
    <dbReference type="NCBI Taxonomy" id="34291"/>
    <lineage>
        <taxon>Eukaryota</taxon>
        <taxon>Viridiplantae</taxon>
        <taxon>Streptophyta</taxon>
        <taxon>Embryophyta</taxon>
        <taxon>Tracheophyta</taxon>
        <taxon>Spermatophyta</taxon>
        <taxon>Magnoliopsida</taxon>
        <taxon>eudicotyledons</taxon>
        <taxon>Gunneridae</taxon>
        <taxon>Pentapetalae</taxon>
        <taxon>rosids</taxon>
        <taxon>malvids</taxon>
        <taxon>Malvales</taxon>
        <taxon>Malvaceae</taxon>
        <taxon>Malvoideae</taxon>
        <taxon>Gossypium</taxon>
    </lineage>
</organism>
<dbReference type="InterPro" id="IPR002156">
    <property type="entry name" value="RNaseH_domain"/>
</dbReference>
<dbReference type="Gene3D" id="3.30.420.10">
    <property type="entry name" value="Ribonuclease H-like superfamily/Ribonuclease H"/>
    <property type="match status" value="1"/>
</dbReference>
<dbReference type="InterPro" id="IPR036397">
    <property type="entry name" value="RNaseH_sf"/>
</dbReference>
<dbReference type="Proteomes" id="UP000593576">
    <property type="component" value="Unassembled WGS sequence"/>
</dbReference>
<evidence type="ECO:0000259" key="1">
    <source>
        <dbReference type="Pfam" id="PF13456"/>
    </source>
</evidence>
<feature type="non-terminal residue" evidence="2">
    <location>
        <position position="152"/>
    </location>
</feature>